<dbReference type="PROSITE" id="PS51257">
    <property type="entry name" value="PROKAR_LIPOPROTEIN"/>
    <property type="match status" value="1"/>
</dbReference>
<feature type="region of interest" description="Disordered" evidence="1">
    <location>
        <begin position="36"/>
        <end position="66"/>
    </location>
</feature>
<gene>
    <name evidence="2" type="ORF">RJT34_17155</name>
</gene>
<feature type="compositionally biased region" description="Polar residues" evidence="1">
    <location>
        <begin position="38"/>
        <end position="58"/>
    </location>
</feature>
<evidence type="ECO:0000256" key="1">
    <source>
        <dbReference type="SAM" id="MobiDB-lite"/>
    </source>
</evidence>
<name>A0AAN9JAK4_CLITE</name>
<dbReference type="AlphaFoldDB" id="A0AAN9JAK4"/>
<reference evidence="2 3" key="1">
    <citation type="submission" date="2024-01" db="EMBL/GenBank/DDBJ databases">
        <title>The genomes of 5 underutilized Papilionoideae crops provide insights into root nodulation and disease resistance.</title>
        <authorList>
            <person name="Yuan L."/>
        </authorList>
    </citation>
    <scope>NUCLEOTIDE SEQUENCE [LARGE SCALE GENOMIC DNA]</scope>
    <source>
        <strain evidence="2">LY-2023</strain>
        <tissue evidence="2">Leaf</tissue>
    </source>
</reference>
<evidence type="ECO:0000313" key="2">
    <source>
        <dbReference type="EMBL" id="KAK7294268.1"/>
    </source>
</evidence>
<proteinExistence type="predicted"/>
<sequence length="83" mass="9062">MSSSPRLRLVFPSASSCVLLIFMSSSCRLLLSLPSFSTGDQSPNQTLSPRPQRSSRAVSRSDQEAAEHVPLNNMLVVPFNTLI</sequence>
<comment type="caution">
    <text evidence="2">The sequence shown here is derived from an EMBL/GenBank/DDBJ whole genome shotgun (WGS) entry which is preliminary data.</text>
</comment>
<keyword evidence="3" id="KW-1185">Reference proteome</keyword>
<protein>
    <submittedName>
        <fullName evidence="2">Uncharacterized protein</fullName>
    </submittedName>
</protein>
<dbReference type="EMBL" id="JAYKXN010000004">
    <property type="protein sequence ID" value="KAK7294268.1"/>
    <property type="molecule type" value="Genomic_DNA"/>
</dbReference>
<accession>A0AAN9JAK4</accession>
<evidence type="ECO:0000313" key="3">
    <source>
        <dbReference type="Proteomes" id="UP001359559"/>
    </source>
</evidence>
<organism evidence="2 3">
    <name type="scientific">Clitoria ternatea</name>
    <name type="common">Butterfly pea</name>
    <dbReference type="NCBI Taxonomy" id="43366"/>
    <lineage>
        <taxon>Eukaryota</taxon>
        <taxon>Viridiplantae</taxon>
        <taxon>Streptophyta</taxon>
        <taxon>Embryophyta</taxon>
        <taxon>Tracheophyta</taxon>
        <taxon>Spermatophyta</taxon>
        <taxon>Magnoliopsida</taxon>
        <taxon>eudicotyledons</taxon>
        <taxon>Gunneridae</taxon>
        <taxon>Pentapetalae</taxon>
        <taxon>rosids</taxon>
        <taxon>fabids</taxon>
        <taxon>Fabales</taxon>
        <taxon>Fabaceae</taxon>
        <taxon>Papilionoideae</taxon>
        <taxon>50 kb inversion clade</taxon>
        <taxon>NPAAA clade</taxon>
        <taxon>indigoferoid/millettioid clade</taxon>
        <taxon>Phaseoleae</taxon>
        <taxon>Clitoria</taxon>
    </lineage>
</organism>
<dbReference type="Proteomes" id="UP001359559">
    <property type="component" value="Unassembled WGS sequence"/>
</dbReference>